<evidence type="ECO:0000256" key="4">
    <source>
        <dbReference type="ARBA" id="ARBA00022741"/>
    </source>
</evidence>
<comment type="similarity">
    <text evidence="1 9">Belongs to the DnaX/STICHEL family.</text>
</comment>
<dbReference type="PANTHER" id="PTHR11669">
    <property type="entry name" value="REPLICATION FACTOR C / DNA POLYMERASE III GAMMA-TAU SUBUNIT"/>
    <property type="match status" value="1"/>
</dbReference>
<dbReference type="InterPro" id="IPR050238">
    <property type="entry name" value="DNA_Rep/Repair_Clamp_Loader"/>
</dbReference>
<name>A0A5B9Y354_9MOLU</name>
<evidence type="ECO:0000313" key="12">
    <source>
        <dbReference type="Proteomes" id="UP000323144"/>
    </source>
</evidence>
<dbReference type="EMBL" id="CP043026">
    <property type="protein sequence ID" value="QEH61205.1"/>
    <property type="molecule type" value="Genomic_DNA"/>
</dbReference>
<comment type="function">
    <text evidence="9">DNA polymerase III is a complex, multichain enzyme responsible for most of the replicative synthesis in bacteria. This DNA polymerase also exhibits 3' to 5' exonuclease activity.</text>
</comment>
<keyword evidence="3" id="KW-0479">Metal-binding</keyword>
<evidence type="ECO:0000256" key="9">
    <source>
        <dbReference type="RuleBase" id="RU364063"/>
    </source>
</evidence>
<keyword evidence="4 9" id="KW-0547">Nucleotide-binding</keyword>
<dbReference type="NCBIfam" id="TIGR02397">
    <property type="entry name" value="dnaX_nterm"/>
    <property type="match status" value="1"/>
</dbReference>
<dbReference type="EC" id="2.7.7.7" evidence="9"/>
<evidence type="ECO:0000256" key="8">
    <source>
        <dbReference type="ARBA" id="ARBA00049244"/>
    </source>
</evidence>
<dbReference type="SUPFAM" id="SSF52540">
    <property type="entry name" value="P-loop containing nucleoside triphosphate hydrolases"/>
    <property type="match status" value="1"/>
</dbReference>
<organism evidence="11 12">
    <name type="scientific">Spiroplasma chinense</name>
    <dbReference type="NCBI Taxonomy" id="216932"/>
    <lineage>
        <taxon>Bacteria</taxon>
        <taxon>Bacillati</taxon>
        <taxon>Mycoplasmatota</taxon>
        <taxon>Mollicutes</taxon>
        <taxon>Entomoplasmatales</taxon>
        <taxon>Spiroplasmataceae</taxon>
        <taxon>Spiroplasma</taxon>
    </lineage>
</organism>
<evidence type="ECO:0000313" key="11">
    <source>
        <dbReference type="EMBL" id="QEH61205.1"/>
    </source>
</evidence>
<dbReference type="InterPro" id="IPR027417">
    <property type="entry name" value="P-loop_NTPase"/>
</dbReference>
<dbReference type="AlphaFoldDB" id="A0A5B9Y354"/>
<dbReference type="InterPro" id="IPR012763">
    <property type="entry name" value="DNA_pol_III_sug/sutau_N"/>
</dbReference>
<evidence type="ECO:0000256" key="7">
    <source>
        <dbReference type="ARBA" id="ARBA00022932"/>
    </source>
</evidence>
<dbReference type="NCBIfam" id="NF004046">
    <property type="entry name" value="PRK05563.1"/>
    <property type="match status" value="1"/>
</dbReference>
<reference evidence="11 12" key="1">
    <citation type="submission" date="2019-08" db="EMBL/GenBank/DDBJ databases">
        <title>Complete genome sequence of Spiroplasma chinense CCH (DSM 19755).</title>
        <authorList>
            <person name="Shen H.-Y."/>
            <person name="Lin Y.-C."/>
            <person name="Chou L."/>
            <person name="Kuo C.-H."/>
        </authorList>
    </citation>
    <scope>NUCLEOTIDE SEQUENCE [LARGE SCALE GENOMIC DNA]</scope>
    <source>
        <strain evidence="11 12">CCH</strain>
    </source>
</reference>
<evidence type="ECO:0000256" key="3">
    <source>
        <dbReference type="ARBA" id="ARBA00022723"/>
    </source>
</evidence>
<dbReference type="GO" id="GO:0005524">
    <property type="term" value="F:ATP binding"/>
    <property type="evidence" value="ECO:0007669"/>
    <property type="project" value="UniProtKB-KW"/>
</dbReference>
<proteinExistence type="inferred from homology"/>
<keyword evidence="12" id="KW-1185">Reference proteome</keyword>
<keyword evidence="6 9" id="KW-0067">ATP-binding</keyword>
<comment type="catalytic activity">
    <reaction evidence="8 9">
        <text>DNA(n) + a 2'-deoxyribonucleoside 5'-triphosphate = DNA(n+1) + diphosphate</text>
        <dbReference type="Rhea" id="RHEA:22508"/>
        <dbReference type="Rhea" id="RHEA-COMP:17339"/>
        <dbReference type="Rhea" id="RHEA-COMP:17340"/>
        <dbReference type="ChEBI" id="CHEBI:33019"/>
        <dbReference type="ChEBI" id="CHEBI:61560"/>
        <dbReference type="ChEBI" id="CHEBI:173112"/>
        <dbReference type="EC" id="2.7.7.7"/>
    </reaction>
</comment>
<comment type="subunit">
    <text evidence="9">DNA polymerase III contains a core (composed of alpha, epsilon and theta chains) that associates with a tau subunit. This core dimerizes to form the POLIII' complex. PolIII' associates with the gamma complex (composed of gamma, delta, delta', psi and chi chains) and with the beta chain to form the complete DNA polymerase III complex.</text>
</comment>
<dbReference type="KEGG" id="schi:SCHIN_v1c00070"/>
<evidence type="ECO:0000256" key="6">
    <source>
        <dbReference type="ARBA" id="ARBA00022840"/>
    </source>
</evidence>
<dbReference type="SMART" id="SM00382">
    <property type="entry name" value="AAA"/>
    <property type="match status" value="1"/>
</dbReference>
<dbReference type="GO" id="GO:0003887">
    <property type="term" value="F:DNA-directed DNA polymerase activity"/>
    <property type="evidence" value="ECO:0007669"/>
    <property type="project" value="UniProtKB-KW"/>
</dbReference>
<protein>
    <recommendedName>
        <fullName evidence="9">DNA polymerase III subunit gamma/tau</fullName>
        <ecNumber evidence="9">2.7.7.7</ecNumber>
    </recommendedName>
</protein>
<dbReference type="GO" id="GO:0009360">
    <property type="term" value="C:DNA polymerase III complex"/>
    <property type="evidence" value="ECO:0007669"/>
    <property type="project" value="InterPro"/>
</dbReference>
<gene>
    <name evidence="9 11" type="primary">dnaX</name>
    <name evidence="11" type="ORF">SCHIN_v1c00070</name>
</gene>
<keyword evidence="7 9" id="KW-0239">DNA-directed DNA polymerase</keyword>
<dbReference type="PANTHER" id="PTHR11669:SF0">
    <property type="entry name" value="PROTEIN STICHEL-LIKE 2"/>
    <property type="match status" value="1"/>
</dbReference>
<dbReference type="Gene3D" id="3.40.50.300">
    <property type="entry name" value="P-loop containing nucleotide triphosphate hydrolases"/>
    <property type="match status" value="1"/>
</dbReference>
<dbReference type="CDD" id="cd00009">
    <property type="entry name" value="AAA"/>
    <property type="match status" value="1"/>
</dbReference>
<keyword evidence="9" id="KW-0808">Transferase</keyword>
<keyword evidence="9" id="KW-0548">Nucleotidyltransferase</keyword>
<dbReference type="Pfam" id="PF12169">
    <property type="entry name" value="DNA_pol3_gamma3"/>
    <property type="match status" value="1"/>
</dbReference>
<dbReference type="FunFam" id="3.40.50.300:FF:000014">
    <property type="entry name" value="DNA polymerase III subunit gamma/tau"/>
    <property type="match status" value="1"/>
</dbReference>
<keyword evidence="5" id="KW-0862">Zinc</keyword>
<evidence type="ECO:0000256" key="5">
    <source>
        <dbReference type="ARBA" id="ARBA00022833"/>
    </source>
</evidence>
<evidence type="ECO:0000256" key="1">
    <source>
        <dbReference type="ARBA" id="ARBA00006360"/>
    </source>
</evidence>
<dbReference type="Gene3D" id="1.10.8.60">
    <property type="match status" value="1"/>
</dbReference>
<evidence type="ECO:0000259" key="10">
    <source>
        <dbReference type="SMART" id="SM00382"/>
    </source>
</evidence>
<dbReference type="InterPro" id="IPR022754">
    <property type="entry name" value="DNA_pol_III_gamma-3"/>
</dbReference>
<dbReference type="InterPro" id="IPR045085">
    <property type="entry name" value="HLD_clamp_pol_III_gamma_tau"/>
</dbReference>
<dbReference type="Proteomes" id="UP000323144">
    <property type="component" value="Chromosome"/>
</dbReference>
<dbReference type="InterPro" id="IPR003593">
    <property type="entry name" value="AAA+_ATPase"/>
</dbReference>
<dbReference type="RefSeq" id="WP_166507602.1">
    <property type="nucleotide sequence ID" value="NZ_CP043026.1"/>
</dbReference>
<sequence length="643" mass="73982">MDNKKSLYRIYRPKNLDQVAGHEGIKEILKSEIESNNYPHALLFSGQRGTGKTSIAKIFAKIVNCTNLQKYNPCDECVSCKEFNNNAHSDIFEMDAASNNGVDEIRNIKANVSTLPSISKYKVYIIDEVHMLTNSAFNALLKTLEEPPTHVIFILATTEFSKIPQTIISRCQLFNFKRISKSALENKVEEVCNSEGSEIDSEALEEIYYMSDGSLRDALNYLEQSLTISTGKVTTDELKKIFYIATKKEKVEVLKNIFDGKANEIINYFENSNDQGIDFQATILGLLNILKEIVSVKMTGNFNYLKILDQDEFNYFESVQIEKIFSLADNISEAYTKTKNSNVSYQYILINILKTIKGFTTTPISVVVKNDLNENNKIENVQPYISNFNQIKKVEEPKVEEPKVEEQNLRTETLQEENNNIQNVVADENKMETVTRSQSTNEKNISDENRINNILDISNEEEKLLKLQMYLMVENMTGSSSEIEFSDNQILNSLLNVDKDLRKTYDEKIQNLVFSNKNNLEELKKYICFYNGKVSAANDQSLILIVEDSGIAQWINYKLQNEIFRNDLFSILEANVAIICIDKKRWKQIKEEYMFRKQSGILNNVYEPIDLGNFYESLNEVESENEYLKRAREILDIEIKVVD</sequence>
<dbReference type="GO" id="GO:0006261">
    <property type="term" value="P:DNA-templated DNA replication"/>
    <property type="evidence" value="ECO:0007669"/>
    <property type="project" value="TreeGrafter"/>
</dbReference>
<evidence type="ECO:0000256" key="2">
    <source>
        <dbReference type="ARBA" id="ARBA00022705"/>
    </source>
</evidence>
<dbReference type="Pfam" id="PF22608">
    <property type="entry name" value="DNAX_ATPase_lid"/>
    <property type="match status" value="1"/>
</dbReference>
<dbReference type="Pfam" id="PF13177">
    <property type="entry name" value="DNA_pol3_delta2"/>
    <property type="match status" value="1"/>
</dbReference>
<feature type="domain" description="AAA+ ATPase" evidence="10">
    <location>
        <begin position="38"/>
        <end position="180"/>
    </location>
</feature>
<accession>A0A5B9Y354</accession>
<dbReference type="GO" id="GO:0046872">
    <property type="term" value="F:metal ion binding"/>
    <property type="evidence" value="ECO:0007669"/>
    <property type="project" value="UniProtKB-KW"/>
</dbReference>
<keyword evidence="2 9" id="KW-0235">DNA replication</keyword>